<dbReference type="AlphaFoldDB" id="A0A7Y0BSE0"/>
<evidence type="ECO:0000313" key="2">
    <source>
        <dbReference type="EMBL" id="NML95704.1"/>
    </source>
</evidence>
<proteinExistence type="predicted"/>
<protein>
    <submittedName>
        <fullName evidence="2">Chromate resistance protein</fullName>
    </submittedName>
</protein>
<gene>
    <name evidence="2" type="ORF">HHL27_18690</name>
</gene>
<reference evidence="2 3" key="1">
    <citation type="submission" date="2020-04" db="EMBL/GenBank/DDBJ databases">
        <title>Novosphingobium sp. TW-4 isolated from soil.</title>
        <authorList>
            <person name="Dahal R.H."/>
            <person name="Chaudhary D.K."/>
        </authorList>
    </citation>
    <scope>NUCLEOTIDE SEQUENCE [LARGE SCALE GENOMIC DNA]</scope>
    <source>
        <strain evidence="2 3">TW-4</strain>
    </source>
</reference>
<dbReference type="EMBL" id="JABBGM010000012">
    <property type="protein sequence ID" value="NML95704.1"/>
    <property type="molecule type" value="Genomic_DNA"/>
</dbReference>
<name>A0A7Y0BSE0_9SPHN</name>
<comment type="caution">
    <text evidence="2">The sequence shown here is derived from an EMBL/GenBank/DDBJ whole genome shotgun (WGS) entry which is preliminary data.</text>
</comment>
<sequence length="160" mass="17857">MKWVTRERPKIDRIACPWLIRRFVEPEAEFLYVPADQVLETAETEGAIPYDIPGVEFSHVGEKCSFDAIIEKYALTDPALLQLAVVVRGADTSRLDLTPQSAGLLAMSLGLSANYANDHDMLERGMVMYDALYAWCRSCQDEAHNWPPQAIGGQASKANR</sequence>
<evidence type="ECO:0000313" key="3">
    <source>
        <dbReference type="Proteomes" id="UP000583556"/>
    </source>
</evidence>
<organism evidence="2 3">
    <name type="scientific">Novosphingobium olei</name>
    <dbReference type="NCBI Taxonomy" id="2728851"/>
    <lineage>
        <taxon>Bacteria</taxon>
        <taxon>Pseudomonadati</taxon>
        <taxon>Pseudomonadota</taxon>
        <taxon>Alphaproteobacteria</taxon>
        <taxon>Sphingomonadales</taxon>
        <taxon>Sphingomonadaceae</taxon>
        <taxon>Novosphingobium</taxon>
    </lineage>
</organism>
<feature type="domain" description="ChrB C-terminal" evidence="1">
    <location>
        <begin position="3"/>
        <end position="136"/>
    </location>
</feature>
<accession>A0A7Y0BSE0</accession>
<evidence type="ECO:0000259" key="1">
    <source>
        <dbReference type="Pfam" id="PF09828"/>
    </source>
</evidence>
<dbReference type="Pfam" id="PF09828">
    <property type="entry name" value="ChrB_C"/>
    <property type="match status" value="1"/>
</dbReference>
<keyword evidence="3" id="KW-1185">Reference proteome</keyword>
<dbReference type="InterPro" id="IPR018634">
    <property type="entry name" value="ChrB_C"/>
</dbReference>
<dbReference type="Proteomes" id="UP000583556">
    <property type="component" value="Unassembled WGS sequence"/>
</dbReference>
<dbReference type="RefSeq" id="WP_169494912.1">
    <property type="nucleotide sequence ID" value="NZ_JABBGM010000012.1"/>
</dbReference>